<dbReference type="AlphaFoldDB" id="A0A914WTK7"/>
<organism evidence="2 3">
    <name type="scientific">Plectus sambesii</name>
    <dbReference type="NCBI Taxonomy" id="2011161"/>
    <lineage>
        <taxon>Eukaryota</taxon>
        <taxon>Metazoa</taxon>
        <taxon>Ecdysozoa</taxon>
        <taxon>Nematoda</taxon>
        <taxon>Chromadorea</taxon>
        <taxon>Plectida</taxon>
        <taxon>Plectina</taxon>
        <taxon>Plectoidea</taxon>
        <taxon>Plectidae</taxon>
        <taxon>Plectus</taxon>
    </lineage>
</organism>
<feature type="signal peptide" evidence="1">
    <location>
        <begin position="1"/>
        <end position="25"/>
    </location>
</feature>
<protein>
    <submittedName>
        <fullName evidence="3">Uncharacterized protein</fullName>
    </submittedName>
</protein>
<name>A0A914WTK7_9BILA</name>
<feature type="chain" id="PRO_5037092698" evidence="1">
    <location>
        <begin position="26"/>
        <end position="180"/>
    </location>
</feature>
<keyword evidence="1" id="KW-0732">Signal</keyword>
<accession>A0A914WTK7</accession>
<evidence type="ECO:0000256" key="1">
    <source>
        <dbReference type="SAM" id="SignalP"/>
    </source>
</evidence>
<reference evidence="3" key="1">
    <citation type="submission" date="2022-11" db="UniProtKB">
        <authorList>
            <consortium name="WormBaseParasite"/>
        </authorList>
    </citation>
    <scope>IDENTIFICATION</scope>
</reference>
<sequence>MMTRLSVVGVFLLVVLPPFAHIVGAIRCNCSNSKGAAPCRDGVCAIGAEDERFAACVALKHSVTGMHYACAHRDSDEQECNSKVIKSGSLVTACFCSAGDFCNGLTWPPAPTFETKIVTDDNPQVNNIAGTPTRSQADVLPRPNPTQCNDLIALVALPVTVKAIAYLRPRHATFCQNAEL</sequence>
<evidence type="ECO:0000313" key="2">
    <source>
        <dbReference type="Proteomes" id="UP000887566"/>
    </source>
</evidence>
<evidence type="ECO:0000313" key="3">
    <source>
        <dbReference type="WBParaSite" id="PSAMB.scaffold508size48791.g6644.t1"/>
    </source>
</evidence>
<dbReference type="Proteomes" id="UP000887566">
    <property type="component" value="Unplaced"/>
</dbReference>
<proteinExistence type="predicted"/>
<keyword evidence="2" id="KW-1185">Reference proteome</keyword>
<dbReference type="WBParaSite" id="PSAMB.scaffold508size48791.g6644.t1">
    <property type="protein sequence ID" value="PSAMB.scaffold508size48791.g6644.t1"/>
    <property type="gene ID" value="PSAMB.scaffold508size48791.g6644"/>
</dbReference>